<reference evidence="1" key="1">
    <citation type="journal article" date="2020" name="mSystems">
        <title>Genome- and Community-Level Interaction Insights into Carbon Utilization and Element Cycling Functions of Hydrothermarchaeota in Hydrothermal Sediment.</title>
        <authorList>
            <person name="Zhou Z."/>
            <person name="Liu Y."/>
            <person name="Xu W."/>
            <person name="Pan J."/>
            <person name="Luo Z.H."/>
            <person name="Li M."/>
        </authorList>
    </citation>
    <scope>NUCLEOTIDE SEQUENCE [LARGE SCALE GENOMIC DNA]</scope>
    <source>
        <strain evidence="1">SpSt-1116</strain>
    </source>
</reference>
<dbReference type="AlphaFoldDB" id="A0A7J3ZKQ1"/>
<sequence>MQDLWKFNKRLQVWTCSRAVQNGDVLPSMIRVDSRNSSRTLPAGDELEFVVVLGIDSVR</sequence>
<evidence type="ECO:0000313" key="1">
    <source>
        <dbReference type="EMBL" id="HHQ80623.1"/>
    </source>
</evidence>
<name>A0A7J3ZKQ1_9CREN</name>
<accession>A0A7J3ZKQ1</accession>
<dbReference type="EMBL" id="DRZC01000057">
    <property type="protein sequence ID" value="HHQ80623.1"/>
    <property type="molecule type" value="Genomic_DNA"/>
</dbReference>
<proteinExistence type="predicted"/>
<gene>
    <name evidence="1" type="ORF">ENM78_04135</name>
</gene>
<protein>
    <submittedName>
        <fullName evidence="1">Uncharacterized protein</fullName>
    </submittedName>
</protein>
<organism evidence="1">
    <name type="scientific">Fervidicoccus fontis</name>
    <dbReference type="NCBI Taxonomy" id="683846"/>
    <lineage>
        <taxon>Archaea</taxon>
        <taxon>Thermoproteota</taxon>
        <taxon>Thermoprotei</taxon>
        <taxon>Fervidicoccales</taxon>
        <taxon>Fervidicoccaceae</taxon>
        <taxon>Fervidicoccus</taxon>
    </lineage>
</organism>
<comment type="caution">
    <text evidence="1">The sequence shown here is derived from an EMBL/GenBank/DDBJ whole genome shotgun (WGS) entry which is preliminary data.</text>
</comment>